<comment type="caution">
    <text evidence="1">The sequence shown here is derived from an EMBL/GenBank/DDBJ whole genome shotgun (WGS) entry which is preliminary data.</text>
</comment>
<dbReference type="EMBL" id="JPQU01000030">
    <property type="protein sequence ID" value="KFE56052.1"/>
    <property type="molecule type" value="Genomic_DNA"/>
</dbReference>
<proteinExistence type="predicted"/>
<dbReference type="OrthoDB" id="9800188at2"/>
<evidence type="ECO:0000313" key="2">
    <source>
        <dbReference type="Proteomes" id="UP000028631"/>
    </source>
</evidence>
<organism evidence="1 2">
    <name type="scientific">Pseudomonas syringae</name>
    <dbReference type="NCBI Taxonomy" id="317"/>
    <lineage>
        <taxon>Bacteria</taxon>
        <taxon>Pseudomonadati</taxon>
        <taxon>Pseudomonadota</taxon>
        <taxon>Gammaproteobacteria</taxon>
        <taxon>Pseudomonadales</taxon>
        <taxon>Pseudomonadaceae</taxon>
        <taxon>Pseudomonas</taxon>
    </lineage>
</organism>
<dbReference type="InterPro" id="IPR029069">
    <property type="entry name" value="HotDog_dom_sf"/>
</dbReference>
<dbReference type="SUPFAM" id="SSF54637">
    <property type="entry name" value="Thioesterase/thiol ester dehydrase-isomerase"/>
    <property type="match status" value="1"/>
</dbReference>
<dbReference type="Proteomes" id="UP000028631">
    <property type="component" value="Unassembled WGS sequence"/>
</dbReference>
<reference evidence="1 2" key="1">
    <citation type="submission" date="2014-07" db="EMBL/GenBank/DDBJ databases">
        <title>Draft Genome Sequences of Environmental Pseudomonas syringae strains.</title>
        <authorList>
            <person name="Baltrus D.A."/>
            <person name="Berge O."/>
            <person name="Morris C."/>
        </authorList>
    </citation>
    <scope>NUCLEOTIDE SEQUENCE [LARGE SCALE GENOMIC DNA]</scope>
    <source>
        <strain evidence="1 2">GAW0119</strain>
    </source>
</reference>
<sequence>MIDWPLAELIPHAGDMILIDEVVSFDEEQIHTRTTVTPGGLFNRANGDMPAWIGIELMAQSVAAYAGCQARSRGEPVALGFLLGSRKFECSVEHFPAGSDLTIHALRSLQDDNGMGVFECRLTGTPRAGPAFEAFARLNVYCPPEAANYLTEGTPA</sequence>
<evidence type="ECO:0000313" key="1">
    <source>
        <dbReference type="EMBL" id="KFE56052.1"/>
    </source>
</evidence>
<dbReference type="Gene3D" id="3.10.129.10">
    <property type="entry name" value="Hotdog Thioesterase"/>
    <property type="match status" value="1"/>
</dbReference>
<dbReference type="PIRSF" id="PIRSF020565">
    <property type="entry name" value="3Ho_Ac_ACP_DH_prd"/>
    <property type="match status" value="1"/>
</dbReference>
<dbReference type="CDD" id="cd01289">
    <property type="entry name" value="FabA_like"/>
    <property type="match status" value="1"/>
</dbReference>
<dbReference type="Pfam" id="PF22817">
    <property type="entry name" value="ApeP-like"/>
    <property type="match status" value="1"/>
</dbReference>
<keyword evidence="2" id="KW-1185">Reference proteome</keyword>
<name>A0A085VKT9_PSESX</name>
<dbReference type="AlphaFoldDB" id="A0A085VKT9"/>
<protein>
    <submittedName>
        <fullName evidence="1">3-hydroxylacyl-ACP dehydratase</fullName>
    </submittedName>
</protein>
<dbReference type="InterPro" id="IPR016776">
    <property type="entry name" value="ApeP-like_dehydratase"/>
</dbReference>
<accession>A0A085VKT9</accession>
<dbReference type="RefSeq" id="WP_032628007.1">
    <property type="nucleotide sequence ID" value="NZ_JPQU01000030.1"/>
</dbReference>
<dbReference type="PATRIC" id="fig|317.175.peg.2152"/>
<gene>
    <name evidence="1" type="ORF">IV01_10355</name>
</gene>